<feature type="non-terminal residue" evidence="1">
    <location>
        <position position="1"/>
    </location>
</feature>
<dbReference type="Proteomes" id="UP001177140">
    <property type="component" value="Unassembled WGS sequence"/>
</dbReference>
<dbReference type="AlphaFoldDB" id="A0AA41V7V1"/>
<accession>A0AA41V7V1</accession>
<protein>
    <submittedName>
        <fullName evidence="1">Uncharacterized protein</fullName>
    </submittedName>
</protein>
<evidence type="ECO:0000313" key="2">
    <source>
        <dbReference type="Proteomes" id="UP001177140"/>
    </source>
</evidence>
<reference evidence="1" key="1">
    <citation type="submission" date="2022-03" db="EMBL/GenBank/DDBJ databases">
        <title>A functionally conserved STORR gene fusion in Papaver species that diverged 16.8 million years ago.</title>
        <authorList>
            <person name="Catania T."/>
        </authorList>
    </citation>
    <scope>NUCLEOTIDE SEQUENCE</scope>
    <source>
        <strain evidence="1">S-191538</strain>
    </source>
</reference>
<evidence type="ECO:0000313" key="1">
    <source>
        <dbReference type="EMBL" id="MCL7038090.1"/>
    </source>
</evidence>
<comment type="caution">
    <text evidence="1">The sequence shown here is derived from an EMBL/GenBank/DDBJ whole genome shotgun (WGS) entry which is preliminary data.</text>
</comment>
<name>A0AA41V7V1_PAPNU</name>
<organism evidence="1 2">
    <name type="scientific">Papaver nudicaule</name>
    <name type="common">Iceland poppy</name>
    <dbReference type="NCBI Taxonomy" id="74823"/>
    <lineage>
        <taxon>Eukaryota</taxon>
        <taxon>Viridiplantae</taxon>
        <taxon>Streptophyta</taxon>
        <taxon>Embryophyta</taxon>
        <taxon>Tracheophyta</taxon>
        <taxon>Spermatophyta</taxon>
        <taxon>Magnoliopsida</taxon>
        <taxon>Ranunculales</taxon>
        <taxon>Papaveraceae</taxon>
        <taxon>Papaveroideae</taxon>
        <taxon>Papaver</taxon>
    </lineage>
</organism>
<feature type="non-terminal residue" evidence="1">
    <location>
        <position position="52"/>
    </location>
</feature>
<sequence>ILDDSSILPRSYYTFRNLVIFEVDVIYYGQIRLLFDIILQYTPNLTSLIIHQ</sequence>
<proteinExistence type="predicted"/>
<dbReference type="EMBL" id="JAJJMA010186621">
    <property type="protein sequence ID" value="MCL7038090.1"/>
    <property type="molecule type" value="Genomic_DNA"/>
</dbReference>
<keyword evidence="2" id="KW-1185">Reference proteome</keyword>
<gene>
    <name evidence="1" type="ORF">MKW94_019025</name>
</gene>